<keyword evidence="3" id="KW-1015">Disulfide bond</keyword>
<organism evidence="10 11">
    <name type="scientific">Pieris brassicae</name>
    <name type="common">White butterfly</name>
    <name type="synonym">Large white butterfly</name>
    <dbReference type="NCBI Taxonomy" id="7116"/>
    <lineage>
        <taxon>Eukaryota</taxon>
        <taxon>Metazoa</taxon>
        <taxon>Ecdysozoa</taxon>
        <taxon>Arthropoda</taxon>
        <taxon>Hexapoda</taxon>
        <taxon>Insecta</taxon>
        <taxon>Pterygota</taxon>
        <taxon>Neoptera</taxon>
        <taxon>Endopterygota</taxon>
        <taxon>Lepidoptera</taxon>
        <taxon>Glossata</taxon>
        <taxon>Ditrysia</taxon>
        <taxon>Papilionoidea</taxon>
        <taxon>Pieridae</taxon>
        <taxon>Pierinae</taxon>
        <taxon>Pieris</taxon>
    </lineage>
</organism>
<dbReference type="Gene3D" id="2.40.10.10">
    <property type="entry name" value="Trypsin-like serine proteases"/>
    <property type="match status" value="1"/>
</dbReference>
<dbReference type="PANTHER" id="PTHR24250:SF27">
    <property type="entry name" value="ELASTASE 2 LIKE"/>
    <property type="match status" value="1"/>
</dbReference>
<feature type="domain" description="Peptidase S1" evidence="9">
    <location>
        <begin position="497"/>
        <end position="718"/>
    </location>
</feature>
<dbReference type="InterPro" id="IPR009003">
    <property type="entry name" value="Peptidase_S1_PA"/>
</dbReference>
<dbReference type="PANTHER" id="PTHR24250">
    <property type="entry name" value="CHYMOTRYPSIN-RELATED"/>
    <property type="match status" value="1"/>
</dbReference>
<feature type="region of interest" description="Disordered" evidence="7">
    <location>
        <begin position="67"/>
        <end position="89"/>
    </location>
</feature>
<accession>A0A9P0TS32</accession>
<protein>
    <recommendedName>
        <fullName evidence="9">Peptidase S1 domain-containing protein</fullName>
    </recommendedName>
</protein>
<dbReference type="SUPFAM" id="SSF50494">
    <property type="entry name" value="Trypsin-like serine proteases"/>
    <property type="match status" value="1"/>
</dbReference>
<proteinExistence type="predicted"/>
<keyword evidence="8" id="KW-0732">Signal</keyword>
<evidence type="ECO:0000256" key="3">
    <source>
        <dbReference type="ARBA" id="ARBA00023157"/>
    </source>
</evidence>
<dbReference type="Proteomes" id="UP001152562">
    <property type="component" value="Unassembled WGS sequence"/>
</dbReference>
<evidence type="ECO:0000313" key="11">
    <source>
        <dbReference type="Proteomes" id="UP001152562"/>
    </source>
</evidence>
<comment type="caution">
    <text evidence="10">The sequence shown here is derived from an EMBL/GenBank/DDBJ whole genome shotgun (WGS) entry which is preliminary data.</text>
</comment>
<keyword evidence="2" id="KW-0800">Toxin</keyword>
<reference evidence="10" key="1">
    <citation type="submission" date="2022-05" db="EMBL/GenBank/DDBJ databases">
        <authorList>
            <person name="Okamura Y."/>
        </authorList>
    </citation>
    <scope>NUCLEOTIDE SEQUENCE</scope>
</reference>
<keyword evidence="11" id="KW-1185">Reference proteome</keyword>
<dbReference type="InterPro" id="IPR001254">
    <property type="entry name" value="Trypsin_dom"/>
</dbReference>
<dbReference type="Pfam" id="PF00089">
    <property type="entry name" value="Trypsin"/>
    <property type="match status" value="1"/>
</dbReference>
<dbReference type="EMBL" id="CALOZG010000083">
    <property type="protein sequence ID" value="CAH4036780.1"/>
    <property type="molecule type" value="Genomic_DNA"/>
</dbReference>
<feature type="compositionally biased region" description="Polar residues" evidence="7">
    <location>
        <begin position="71"/>
        <end position="85"/>
    </location>
</feature>
<dbReference type="GO" id="GO:0004252">
    <property type="term" value="F:serine-type endopeptidase activity"/>
    <property type="evidence" value="ECO:0007669"/>
    <property type="project" value="InterPro"/>
</dbReference>
<dbReference type="AlphaFoldDB" id="A0A9P0TS32"/>
<name>A0A9P0TS32_PIEBR</name>
<dbReference type="GO" id="GO:0005576">
    <property type="term" value="C:extracellular region"/>
    <property type="evidence" value="ECO:0007669"/>
    <property type="project" value="UniProtKB-SubCell"/>
</dbReference>
<keyword evidence="6" id="KW-1205">Fibrinolytic toxin</keyword>
<dbReference type="GO" id="GO:0090729">
    <property type="term" value="F:toxin activity"/>
    <property type="evidence" value="ECO:0007669"/>
    <property type="project" value="UniProtKB-KW"/>
</dbReference>
<dbReference type="InterPro" id="IPR043504">
    <property type="entry name" value="Peptidase_S1_PA_chymotrypsin"/>
</dbReference>
<dbReference type="GO" id="GO:0006508">
    <property type="term" value="P:proteolysis"/>
    <property type="evidence" value="ECO:0007669"/>
    <property type="project" value="InterPro"/>
</dbReference>
<evidence type="ECO:0000256" key="4">
    <source>
        <dbReference type="ARBA" id="ARBA00023240"/>
    </source>
</evidence>
<evidence type="ECO:0000256" key="2">
    <source>
        <dbReference type="ARBA" id="ARBA00022656"/>
    </source>
</evidence>
<evidence type="ECO:0000256" key="6">
    <source>
        <dbReference type="ARBA" id="ARBA00084094"/>
    </source>
</evidence>
<evidence type="ECO:0000256" key="1">
    <source>
        <dbReference type="ARBA" id="ARBA00004239"/>
    </source>
</evidence>
<evidence type="ECO:0000313" key="10">
    <source>
        <dbReference type="EMBL" id="CAH4036780.1"/>
    </source>
</evidence>
<evidence type="ECO:0000256" key="7">
    <source>
        <dbReference type="SAM" id="MobiDB-lite"/>
    </source>
</evidence>
<feature type="chain" id="PRO_5040357094" description="Peptidase S1 domain-containing protein" evidence="8">
    <location>
        <begin position="18"/>
        <end position="722"/>
    </location>
</feature>
<dbReference type="PROSITE" id="PS50240">
    <property type="entry name" value="TRYPSIN_DOM"/>
    <property type="match status" value="1"/>
</dbReference>
<sequence length="722" mass="80542">MFTKLLISLLYCHIVSSQINGEFWWLHEKVAQLQNIAPPQPRIEDISDFETDESVKVVFRDHIDTGKDESGSNLKGSENDNSSSIYFKDKSALGMPNHEDSLNKDKLIDTESDRPKNDSSFVSFTASSTTPESQDVLNFVFPDDNDLVNNNVKNKSHEVKLQESISDAINIPKSILTRAVNKIQDSESICTFIKAINCRNSHGIPYSFNGWPVSGQYIHNQLIVCCIMPLKTYDKSEIYFPDSTKHHRRFRRSDNNERENPAIRQRNALLKRKYQLQSSEAKMSTTTSPAIITQRIVTPEDNFDPYWNVKNSKFRKPLSPESISAQNSDSNLDYSNQEYADEIPQPGGLIGSDHNKGWTLIKPTGGYFFSGSDEVSEEGEDSFGYSTIDPRLGRPMAISESRLKPYKMTPVGEDSGSSVISFRSKPDFQVLHGFKLLNLVPNKNRFVRKTTQSEFHNDKSMEIKPYKAAPSLTVDYEEYVDLDEQVYRKCGKSSNNVYDSEKELGEVGKGSTPWVALVVLTRSRQSILCYATLVHPRAAVTAGDCVHGTSAGEISIIAGIFDLADENAPSQHRVTTVITHPQYKPGQLNHNLAVLHWTRSLILGSLVQPACMSDPYLGDECYFVGWGGYDEAIRQRPRWQRASILSPKVCNARLNKLDVKQPTDAFCASVKTPGSVTGVGGALLCGSGDRQSVVGVAVWRDGLVLAATDREWAAAAVRDVLD</sequence>
<gene>
    <name evidence="10" type="ORF">PIBRA_LOCUS12533</name>
</gene>
<dbReference type="FunFam" id="2.40.10.10:FF:000068">
    <property type="entry name" value="transmembrane protease serine 2"/>
    <property type="match status" value="1"/>
</dbReference>
<feature type="signal peptide" evidence="8">
    <location>
        <begin position="1"/>
        <end position="17"/>
    </location>
</feature>
<comment type="subcellular location">
    <subcellularLocation>
        <location evidence="1">Secreted</location>
        <location evidence="1">Extracellular space</location>
    </subcellularLocation>
</comment>
<evidence type="ECO:0000259" key="9">
    <source>
        <dbReference type="PROSITE" id="PS50240"/>
    </source>
</evidence>
<keyword evidence="4" id="KW-1199">Hemostasis impairing toxin</keyword>
<evidence type="ECO:0000256" key="8">
    <source>
        <dbReference type="SAM" id="SignalP"/>
    </source>
</evidence>
<comment type="function">
    <text evidence="5">Fibrinolytic activity; shows preferential cleavage of Arg-Gly bonds in all three fibrinogen chains. Contact with the caterpillars causes severe bleeding, due the anticoagulant effect of the protein.</text>
</comment>
<evidence type="ECO:0000256" key="5">
    <source>
        <dbReference type="ARBA" id="ARBA00055534"/>
    </source>
</evidence>
<dbReference type="SMART" id="SM00020">
    <property type="entry name" value="Tryp_SPc"/>
    <property type="match status" value="1"/>
</dbReference>